<dbReference type="EMBL" id="PVWQ01000004">
    <property type="protein sequence ID" value="RDW84005.1"/>
    <property type="molecule type" value="Genomic_DNA"/>
</dbReference>
<dbReference type="RefSeq" id="XP_026605343.1">
    <property type="nucleotide sequence ID" value="XM_026746347.1"/>
</dbReference>
<reference evidence="2 3" key="1">
    <citation type="journal article" date="2018" name="IMA Fungus">
        <title>IMA Genome-F 9: Draft genome sequence of Annulohypoxylon stygium, Aspergillus mulundensis, Berkeleyomyces basicola (syn. Thielaviopsis basicola), Ceratocystis smalleyi, two Cercospora beticola strains, Coleophoma cylindrospora, Fusarium fracticaudum, Phialophora cf. hyalina, and Morchella septimelata.</title>
        <authorList>
            <person name="Wingfield B.D."/>
            <person name="Bills G.F."/>
            <person name="Dong Y."/>
            <person name="Huang W."/>
            <person name="Nel W.J."/>
            <person name="Swalarsk-Parry B.S."/>
            <person name="Vaghefi N."/>
            <person name="Wilken P.M."/>
            <person name="An Z."/>
            <person name="de Beer Z.W."/>
            <person name="De Vos L."/>
            <person name="Chen L."/>
            <person name="Duong T.A."/>
            <person name="Gao Y."/>
            <person name="Hammerbacher A."/>
            <person name="Kikkert J.R."/>
            <person name="Li Y."/>
            <person name="Li H."/>
            <person name="Li K."/>
            <person name="Li Q."/>
            <person name="Liu X."/>
            <person name="Ma X."/>
            <person name="Naidoo K."/>
            <person name="Pethybridge S.J."/>
            <person name="Sun J."/>
            <person name="Steenkamp E.T."/>
            <person name="van der Nest M.A."/>
            <person name="van Wyk S."/>
            <person name="Wingfield M.J."/>
            <person name="Xiong C."/>
            <person name="Yue Q."/>
            <person name="Zhang X."/>
        </authorList>
    </citation>
    <scope>NUCLEOTIDE SEQUENCE [LARGE SCALE GENOMIC DNA]</scope>
    <source>
        <strain evidence="2 3">DSM 5745</strain>
    </source>
</reference>
<accession>A0A3D8SCF2</accession>
<dbReference type="GeneID" id="38114701"/>
<keyword evidence="3" id="KW-1185">Reference proteome</keyword>
<evidence type="ECO:0000256" key="1">
    <source>
        <dbReference type="SAM" id="MobiDB-lite"/>
    </source>
</evidence>
<name>A0A3D8SCF2_9EURO</name>
<evidence type="ECO:0000313" key="2">
    <source>
        <dbReference type="EMBL" id="RDW84005.1"/>
    </source>
</evidence>
<protein>
    <submittedName>
        <fullName evidence="2">Uncharacterized protein</fullName>
    </submittedName>
</protein>
<dbReference type="Proteomes" id="UP000256690">
    <property type="component" value="Unassembled WGS sequence"/>
</dbReference>
<organism evidence="2 3">
    <name type="scientific">Aspergillus mulundensis</name>
    <dbReference type="NCBI Taxonomy" id="1810919"/>
    <lineage>
        <taxon>Eukaryota</taxon>
        <taxon>Fungi</taxon>
        <taxon>Dikarya</taxon>
        <taxon>Ascomycota</taxon>
        <taxon>Pezizomycotina</taxon>
        <taxon>Eurotiomycetes</taxon>
        <taxon>Eurotiomycetidae</taxon>
        <taxon>Eurotiales</taxon>
        <taxon>Aspergillaceae</taxon>
        <taxon>Aspergillus</taxon>
        <taxon>Aspergillus subgen. Nidulantes</taxon>
    </lineage>
</organism>
<gene>
    <name evidence="2" type="ORF">DSM5745_04331</name>
</gene>
<sequence>MACCGIQTPVNKHHNKSRNHDDLDSEVSGLKDPIILRQDAELHEPDRDRVDQLVGIPMFERGHQYLWQI</sequence>
<proteinExistence type="predicted"/>
<evidence type="ECO:0000313" key="3">
    <source>
        <dbReference type="Proteomes" id="UP000256690"/>
    </source>
</evidence>
<dbReference type="AlphaFoldDB" id="A0A3D8SCF2"/>
<feature type="region of interest" description="Disordered" evidence="1">
    <location>
        <begin position="1"/>
        <end position="26"/>
    </location>
</feature>
<comment type="caution">
    <text evidence="2">The sequence shown here is derived from an EMBL/GenBank/DDBJ whole genome shotgun (WGS) entry which is preliminary data.</text>
</comment>